<dbReference type="InterPro" id="IPR002937">
    <property type="entry name" value="Amino_oxidase"/>
</dbReference>
<dbReference type="Proteomes" id="UP001597109">
    <property type="component" value="Unassembled WGS sequence"/>
</dbReference>
<name>A0ABW3L822_9BACL</name>
<dbReference type="SUPFAM" id="SSF51905">
    <property type="entry name" value="FAD/NAD(P)-binding domain"/>
    <property type="match status" value="1"/>
</dbReference>
<dbReference type="Pfam" id="PF01593">
    <property type="entry name" value="Amino_oxidase"/>
    <property type="match status" value="1"/>
</dbReference>
<dbReference type="PANTHER" id="PTHR43734">
    <property type="entry name" value="PHYTOENE DESATURASE"/>
    <property type="match status" value="1"/>
</dbReference>
<comment type="pathway">
    <text evidence="1 5">Carotenoid biosynthesis.</text>
</comment>
<sequence length="495" mass="54733">MKKIIIIGGGLGGLSAAVTLANAGMDVELYEKNDHFGGKLMPVRLGNHTFDFGPNTITMPEVFNSVIEQTDEPASDYFDFIPLNTHTRNHFPTGEYLDFSSDPDEMQAELNRVAPEDSVNFRSFLNEISRIYKLAERYFFPSTFQSWHDYLSPTLGKALVQVRPAETMDHFYKRYFRNPQLLQAFGRYATYIGSSPYKAPATFSLIAYLELVGGVYYAKGGNASIAEGFAAVARKNGALLHAGKAVKKIIVRDGKAVGVELEGGLLSEADAVILNGDLLSAFPQLTEESERPSFSNKKAVSYEPSISAFVILAGLNTRLPELKHHNVYFSGDYSGEFDDLFDKKRYSEQPTVYISNSSYTDPTVSPDGDNLFILVNAPALTADGKLQIDAEAYKNRIYDFLESYGLDIRNHVVEERTYTSSFIAENFNAYRGSLYGPSSHKKKDAFLRPANASPDIKNLYFVGGSTHPGGGSPMVTMSGQNVAKRILKKYGHSNS</sequence>
<reference evidence="8" key="1">
    <citation type="journal article" date="2019" name="Int. J. Syst. Evol. Microbiol.">
        <title>The Global Catalogue of Microorganisms (GCM) 10K type strain sequencing project: providing services to taxonomists for standard genome sequencing and annotation.</title>
        <authorList>
            <consortium name="The Broad Institute Genomics Platform"/>
            <consortium name="The Broad Institute Genome Sequencing Center for Infectious Disease"/>
            <person name="Wu L."/>
            <person name="Ma J."/>
        </authorList>
    </citation>
    <scope>NUCLEOTIDE SEQUENCE [LARGE SCALE GENOMIC DNA]</scope>
    <source>
        <strain evidence="8">CCUG 56756</strain>
    </source>
</reference>
<dbReference type="InterPro" id="IPR014105">
    <property type="entry name" value="Carotenoid/retinoid_OxRdtase"/>
</dbReference>
<evidence type="ECO:0000313" key="8">
    <source>
        <dbReference type="Proteomes" id="UP001597109"/>
    </source>
</evidence>
<evidence type="ECO:0000256" key="3">
    <source>
        <dbReference type="ARBA" id="ARBA00023002"/>
    </source>
</evidence>
<keyword evidence="8" id="KW-1185">Reference proteome</keyword>
<dbReference type="InterPro" id="IPR036188">
    <property type="entry name" value="FAD/NAD-bd_sf"/>
</dbReference>
<feature type="domain" description="Amine oxidase" evidence="6">
    <location>
        <begin position="11"/>
        <end position="487"/>
    </location>
</feature>
<evidence type="ECO:0000313" key="7">
    <source>
        <dbReference type="EMBL" id="MFD1030059.1"/>
    </source>
</evidence>
<dbReference type="NCBIfam" id="TIGR02734">
    <property type="entry name" value="crtI_fam"/>
    <property type="match status" value="1"/>
</dbReference>
<keyword evidence="3 5" id="KW-0560">Oxidoreductase</keyword>
<proteinExistence type="inferred from homology"/>
<dbReference type="Gene3D" id="3.50.50.60">
    <property type="entry name" value="FAD/NAD(P)-binding domain"/>
    <property type="match status" value="2"/>
</dbReference>
<dbReference type="PRINTS" id="PR00411">
    <property type="entry name" value="PNDRDTASEI"/>
</dbReference>
<keyword evidence="2 5" id="KW-0125">Carotenoid biosynthesis</keyword>
<evidence type="ECO:0000256" key="4">
    <source>
        <dbReference type="ARBA" id="ARBA00038322"/>
    </source>
</evidence>
<comment type="caution">
    <text evidence="7">The sequence shown here is derived from an EMBL/GenBank/DDBJ whole genome shotgun (WGS) entry which is preliminary data.</text>
</comment>
<gene>
    <name evidence="7" type="ORF">ACFQ1X_01210</name>
</gene>
<evidence type="ECO:0000256" key="1">
    <source>
        <dbReference type="ARBA" id="ARBA00004829"/>
    </source>
</evidence>
<protein>
    <submittedName>
        <fullName evidence="7">Phytoene desaturase family protein</fullName>
    </submittedName>
</protein>
<evidence type="ECO:0000256" key="2">
    <source>
        <dbReference type="ARBA" id="ARBA00022746"/>
    </source>
</evidence>
<accession>A0ABW3L822</accession>
<dbReference type="PANTHER" id="PTHR43734:SF1">
    <property type="entry name" value="PHYTOENE DESATURASE"/>
    <property type="match status" value="1"/>
</dbReference>
<evidence type="ECO:0000256" key="5">
    <source>
        <dbReference type="RuleBase" id="RU362075"/>
    </source>
</evidence>
<organism evidence="7 8">
    <name type="scientific">Metaplanococcus flavidus</name>
    <dbReference type="NCBI Taxonomy" id="569883"/>
    <lineage>
        <taxon>Bacteria</taxon>
        <taxon>Bacillati</taxon>
        <taxon>Bacillota</taxon>
        <taxon>Bacilli</taxon>
        <taxon>Bacillales</taxon>
        <taxon>Caryophanaceae</taxon>
        <taxon>Metaplanococcus</taxon>
    </lineage>
</organism>
<dbReference type="RefSeq" id="WP_144840510.1">
    <property type="nucleotide sequence ID" value="NZ_JBHTKI010000002.1"/>
</dbReference>
<comment type="similarity">
    <text evidence="4">Belongs to the carotenoid/retinoid oxidoreductase family. CrtN subfamily.</text>
</comment>
<dbReference type="EMBL" id="JBHTKI010000002">
    <property type="protein sequence ID" value="MFD1030059.1"/>
    <property type="molecule type" value="Genomic_DNA"/>
</dbReference>
<evidence type="ECO:0000259" key="6">
    <source>
        <dbReference type="Pfam" id="PF01593"/>
    </source>
</evidence>